<evidence type="ECO:0000256" key="2">
    <source>
        <dbReference type="ARBA" id="ARBA00007362"/>
    </source>
</evidence>
<dbReference type="Pfam" id="PF00892">
    <property type="entry name" value="EamA"/>
    <property type="match status" value="2"/>
</dbReference>
<feature type="domain" description="EamA" evidence="7">
    <location>
        <begin position="154"/>
        <end position="287"/>
    </location>
</feature>
<feature type="transmembrane region" description="Helical" evidence="6">
    <location>
        <begin position="126"/>
        <end position="147"/>
    </location>
</feature>
<feature type="transmembrane region" description="Helical" evidence="6">
    <location>
        <begin position="72"/>
        <end position="92"/>
    </location>
</feature>
<dbReference type="InterPro" id="IPR037185">
    <property type="entry name" value="EmrE-like"/>
</dbReference>
<reference evidence="8" key="1">
    <citation type="submission" date="2020-09" db="EMBL/GenBank/DDBJ databases">
        <title>A novel bacterium of genus Mangrovicoccus, isolated from South China Sea.</title>
        <authorList>
            <person name="Huang H."/>
            <person name="Mo K."/>
            <person name="Hu Y."/>
        </authorList>
    </citation>
    <scope>NUCLEOTIDE SEQUENCE</scope>
    <source>
        <strain evidence="8">HB182678</strain>
    </source>
</reference>
<protein>
    <submittedName>
        <fullName evidence="8">DMT family transporter</fullName>
    </submittedName>
</protein>
<feature type="transmembrane region" description="Helical" evidence="6">
    <location>
        <begin position="182"/>
        <end position="203"/>
    </location>
</feature>
<dbReference type="Gene3D" id="1.10.3730.20">
    <property type="match status" value="1"/>
</dbReference>
<evidence type="ECO:0000256" key="6">
    <source>
        <dbReference type="SAM" id="Phobius"/>
    </source>
</evidence>
<accession>A0A8J6Z8F8</accession>
<feature type="domain" description="EamA" evidence="7">
    <location>
        <begin position="11"/>
        <end position="143"/>
    </location>
</feature>
<dbReference type="SUPFAM" id="SSF103481">
    <property type="entry name" value="Multidrug resistance efflux transporter EmrE"/>
    <property type="match status" value="2"/>
</dbReference>
<feature type="transmembrane region" description="Helical" evidence="6">
    <location>
        <begin position="271"/>
        <end position="290"/>
    </location>
</feature>
<feature type="transmembrane region" description="Helical" evidence="6">
    <location>
        <begin position="249"/>
        <end position="265"/>
    </location>
</feature>
<evidence type="ECO:0000256" key="5">
    <source>
        <dbReference type="ARBA" id="ARBA00023136"/>
    </source>
</evidence>
<evidence type="ECO:0000259" key="7">
    <source>
        <dbReference type="Pfam" id="PF00892"/>
    </source>
</evidence>
<sequence length="297" mass="30724">MTSSPRFDLLAVAMGVAFSFMWSSAFSSARIIVAEAPPMLSLALRFAISGALAVAIAAALGQTIRLTRQQWAMTAVFGICQNALYLGLYFIAMQTVPASVATITASTMPLLVALLGWAFLGQRPPLLGWIGLGAGLAGVALILGHRISGGADAFGLVLCGLGVTALAVATLAMRGASSGGNLLMIVGLQMWVGAAALALAGGLTETWEVTWTPRLVGALAYTTVVPGLIATFVWFWLVQRIGAVRAATYHFLNPVFGVAVAAVLLGEELSLWDLAGVLVVAAGILCVQLARPRRSAG</sequence>
<dbReference type="AlphaFoldDB" id="A0A8J6Z8F8"/>
<dbReference type="PANTHER" id="PTHR32322">
    <property type="entry name" value="INNER MEMBRANE TRANSPORTER"/>
    <property type="match status" value="1"/>
</dbReference>
<dbReference type="EMBL" id="JACVXA010000020">
    <property type="protein sequence ID" value="MBE3638300.1"/>
    <property type="molecule type" value="Genomic_DNA"/>
</dbReference>
<feature type="transmembrane region" description="Helical" evidence="6">
    <location>
        <begin position="215"/>
        <end position="237"/>
    </location>
</feature>
<feature type="transmembrane region" description="Helical" evidence="6">
    <location>
        <begin position="98"/>
        <end position="119"/>
    </location>
</feature>
<comment type="similarity">
    <text evidence="2">Belongs to the EamA transporter family.</text>
</comment>
<evidence type="ECO:0000256" key="4">
    <source>
        <dbReference type="ARBA" id="ARBA00022989"/>
    </source>
</evidence>
<feature type="transmembrane region" description="Helical" evidence="6">
    <location>
        <begin position="39"/>
        <end position="60"/>
    </location>
</feature>
<keyword evidence="5 6" id="KW-0472">Membrane</keyword>
<dbReference type="InterPro" id="IPR000620">
    <property type="entry name" value="EamA_dom"/>
</dbReference>
<dbReference type="RefSeq" id="WP_193181775.1">
    <property type="nucleotide sequence ID" value="NZ_JACVXA010000020.1"/>
</dbReference>
<evidence type="ECO:0000256" key="3">
    <source>
        <dbReference type="ARBA" id="ARBA00022692"/>
    </source>
</evidence>
<keyword evidence="4 6" id="KW-1133">Transmembrane helix</keyword>
<keyword evidence="9" id="KW-1185">Reference proteome</keyword>
<dbReference type="Proteomes" id="UP000609121">
    <property type="component" value="Unassembled WGS sequence"/>
</dbReference>
<dbReference type="GO" id="GO:0016020">
    <property type="term" value="C:membrane"/>
    <property type="evidence" value="ECO:0007669"/>
    <property type="project" value="UniProtKB-SubCell"/>
</dbReference>
<evidence type="ECO:0000256" key="1">
    <source>
        <dbReference type="ARBA" id="ARBA00004141"/>
    </source>
</evidence>
<dbReference type="InterPro" id="IPR050638">
    <property type="entry name" value="AA-Vitamin_Transporters"/>
</dbReference>
<proteinExistence type="inferred from homology"/>
<feature type="transmembrane region" description="Helical" evidence="6">
    <location>
        <begin position="153"/>
        <end position="173"/>
    </location>
</feature>
<organism evidence="8 9">
    <name type="scientific">Mangrovicoccus algicola</name>
    <dbReference type="NCBI Taxonomy" id="2771008"/>
    <lineage>
        <taxon>Bacteria</taxon>
        <taxon>Pseudomonadati</taxon>
        <taxon>Pseudomonadota</taxon>
        <taxon>Alphaproteobacteria</taxon>
        <taxon>Rhodobacterales</taxon>
        <taxon>Paracoccaceae</taxon>
        <taxon>Mangrovicoccus</taxon>
    </lineage>
</organism>
<evidence type="ECO:0000313" key="8">
    <source>
        <dbReference type="EMBL" id="MBE3638300.1"/>
    </source>
</evidence>
<comment type="subcellular location">
    <subcellularLocation>
        <location evidence="1">Membrane</location>
        <topology evidence="1">Multi-pass membrane protein</topology>
    </subcellularLocation>
</comment>
<dbReference type="PANTHER" id="PTHR32322:SF2">
    <property type="entry name" value="EAMA DOMAIN-CONTAINING PROTEIN"/>
    <property type="match status" value="1"/>
</dbReference>
<comment type="caution">
    <text evidence="8">The sequence shown here is derived from an EMBL/GenBank/DDBJ whole genome shotgun (WGS) entry which is preliminary data.</text>
</comment>
<gene>
    <name evidence="8" type="ORF">ICN82_08825</name>
</gene>
<keyword evidence="3 6" id="KW-0812">Transmembrane</keyword>
<name>A0A8J6Z8F8_9RHOB</name>
<evidence type="ECO:0000313" key="9">
    <source>
        <dbReference type="Proteomes" id="UP000609121"/>
    </source>
</evidence>